<protein>
    <submittedName>
        <fullName evidence="2">Uncharacterized protein</fullName>
    </submittedName>
</protein>
<evidence type="ECO:0000313" key="2">
    <source>
        <dbReference type="EMBL" id="CAK9008793.1"/>
    </source>
</evidence>
<sequence length="979" mass="108632">MPVSKFSVDIVKGWTRATCVAFIMLAVSEMDPTEDLTKSLAQPLEKVLDRAWLLPMHVAIGMNKDQQSFRNMSLSFRGAERQAPSALQMALRFSTIMDRQAGSTAGNTETRLKKVIKQFNSSDGLHVRHQIDADKERSILNLIVGTSKDTRDIMSQHLAFVKWRESAFSTELLKGSRWLVGARPKGLPDSLQEVLTVTPQAQAMLMELHVKRFLQATRRAKPSQRARARASPEEFEKMVDYACVFAHLRENAKKATSDPKVDGKLKDAFLAKDYFQDVEAVVASKNPAFQLKSLIVWTDLVEPPVLPSCLQGEESNDLLAAQEQAAASKFNEVKMKLAADCKAMNAFNSEKTQVAGKQHVAKVLHEKSQIETGAKVVADFMKSRCWIGLVPEWSMPAEVDTMLRATGARNQVPMEKVNVIGWVDLTKIGVITQKDVNKVGQWKLEDKLNDYKIEFRQFFVPVDLNALHHNRSMPGGFLFYLCVADMCLPSQGTAHRASRGTGKVEKADVNVFCFSKLWQNQVVSSSCCPLDESQFVVPGQNVVASSAEGRRNYTDAQETAQWLGGDHIPEQILSDLLNSTGNEIKPVMVVNAATFDGCLEKTCVKKGLPCVSQSEKQPHFVTSLKITKSFLLDLWKEHEGAMENALPRYVPEPNPEVLPSDPQEPSLKVCSLVDGCLCLPRNIRAEFLTDAIRGPEWRRMLQEFDRCFGTAATPEEPKAVSEGDDGSAQEKTSFDWPGAFDEPQGAEEWHAKYDSLIFGKFTWCPELTAYIVKEGVDSSVADPDAPKKFKLFIEANEAYTLGATDPFLTYGAGAWLLDNKAEAFLSDNAEHGHKGVVCKFSSDLDPVVLEESGHDSDLKTLRSVIQHCETSGMVDFEIGGHTFSRPASVVQGLSADKFDIATKAGSCMVWRPNNLQVTGLRATNAASFFLSNLLEASPGLRKVWRVRPYRPEKTLGAAKPMWFLSHTLDMAKGTVQRVV</sequence>
<comment type="caution">
    <text evidence="2">The sequence shown here is derived from an EMBL/GenBank/DDBJ whole genome shotgun (WGS) entry which is preliminary data.</text>
</comment>
<feature type="region of interest" description="Disordered" evidence="1">
    <location>
        <begin position="712"/>
        <end position="731"/>
    </location>
</feature>
<keyword evidence="3" id="KW-1185">Reference proteome</keyword>
<dbReference type="Proteomes" id="UP001642464">
    <property type="component" value="Unassembled WGS sequence"/>
</dbReference>
<gene>
    <name evidence="2" type="ORF">SCF082_LOCUS10019</name>
</gene>
<proteinExistence type="predicted"/>
<evidence type="ECO:0000256" key="1">
    <source>
        <dbReference type="SAM" id="MobiDB-lite"/>
    </source>
</evidence>
<reference evidence="2 3" key="1">
    <citation type="submission" date="2024-02" db="EMBL/GenBank/DDBJ databases">
        <authorList>
            <person name="Chen Y."/>
            <person name="Shah S."/>
            <person name="Dougan E. K."/>
            <person name="Thang M."/>
            <person name="Chan C."/>
        </authorList>
    </citation>
    <scope>NUCLEOTIDE SEQUENCE [LARGE SCALE GENOMIC DNA]</scope>
</reference>
<accession>A0ABP0J3B9</accession>
<dbReference type="EMBL" id="CAXAMM010005836">
    <property type="protein sequence ID" value="CAK9008793.1"/>
    <property type="molecule type" value="Genomic_DNA"/>
</dbReference>
<name>A0ABP0J3B9_9DINO</name>
<organism evidence="2 3">
    <name type="scientific">Durusdinium trenchii</name>
    <dbReference type="NCBI Taxonomy" id="1381693"/>
    <lineage>
        <taxon>Eukaryota</taxon>
        <taxon>Sar</taxon>
        <taxon>Alveolata</taxon>
        <taxon>Dinophyceae</taxon>
        <taxon>Suessiales</taxon>
        <taxon>Symbiodiniaceae</taxon>
        <taxon>Durusdinium</taxon>
    </lineage>
</organism>
<evidence type="ECO:0000313" key="3">
    <source>
        <dbReference type="Proteomes" id="UP001642464"/>
    </source>
</evidence>